<evidence type="ECO:0000313" key="10">
    <source>
        <dbReference type="Proteomes" id="UP000014155"/>
    </source>
</evidence>
<evidence type="ECO:0000256" key="6">
    <source>
        <dbReference type="ARBA" id="ARBA00023136"/>
    </source>
</evidence>
<dbReference type="STRING" id="1195236.CTER_5403"/>
<proteinExistence type="inferred from homology"/>
<evidence type="ECO:0000256" key="1">
    <source>
        <dbReference type="ARBA" id="ARBA00004651"/>
    </source>
</evidence>
<evidence type="ECO:0000256" key="7">
    <source>
        <dbReference type="RuleBase" id="RU363032"/>
    </source>
</evidence>
<dbReference type="PANTHER" id="PTHR30193">
    <property type="entry name" value="ABC TRANSPORTER PERMEASE PROTEIN"/>
    <property type="match status" value="1"/>
</dbReference>
<feature type="transmembrane region" description="Helical" evidence="7">
    <location>
        <begin position="215"/>
        <end position="240"/>
    </location>
</feature>
<keyword evidence="2 7" id="KW-0813">Transport</keyword>
<dbReference type="Gene3D" id="1.10.3720.10">
    <property type="entry name" value="MetI-like"/>
    <property type="match status" value="1"/>
</dbReference>
<dbReference type="Pfam" id="PF00528">
    <property type="entry name" value="BPD_transp_1"/>
    <property type="match status" value="1"/>
</dbReference>
<evidence type="ECO:0000256" key="5">
    <source>
        <dbReference type="ARBA" id="ARBA00022989"/>
    </source>
</evidence>
<dbReference type="InterPro" id="IPR051393">
    <property type="entry name" value="ABC_transporter_permease"/>
</dbReference>
<keyword evidence="4 7" id="KW-0812">Transmembrane</keyword>
<dbReference type="PATRIC" id="fig|1195236.3.peg.5540"/>
<feature type="domain" description="ABC transmembrane type-1" evidence="8">
    <location>
        <begin position="82"/>
        <end position="296"/>
    </location>
</feature>
<dbReference type="PROSITE" id="PS50928">
    <property type="entry name" value="ABC_TM1"/>
    <property type="match status" value="1"/>
</dbReference>
<dbReference type="GO" id="GO:0055085">
    <property type="term" value="P:transmembrane transport"/>
    <property type="evidence" value="ECO:0007669"/>
    <property type="project" value="InterPro"/>
</dbReference>
<comment type="similarity">
    <text evidence="7">Belongs to the binding-protein-dependent transport system permease family.</text>
</comment>
<dbReference type="EMBL" id="AORV01000078">
    <property type="protein sequence ID" value="EMS69046.1"/>
    <property type="molecule type" value="Genomic_DNA"/>
</dbReference>
<organism evidence="9 10">
    <name type="scientific">Ruminiclostridium cellobioparum subsp. termitidis CT1112</name>
    <dbReference type="NCBI Taxonomy" id="1195236"/>
    <lineage>
        <taxon>Bacteria</taxon>
        <taxon>Bacillati</taxon>
        <taxon>Bacillota</taxon>
        <taxon>Clostridia</taxon>
        <taxon>Eubacteriales</taxon>
        <taxon>Oscillospiraceae</taxon>
        <taxon>Ruminiclostridium</taxon>
    </lineage>
</organism>
<feature type="transmembrane region" description="Helical" evidence="7">
    <location>
        <begin position="119"/>
        <end position="140"/>
    </location>
</feature>
<feature type="transmembrane region" description="Helical" evidence="7">
    <location>
        <begin position="26"/>
        <end position="53"/>
    </location>
</feature>
<feature type="transmembrane region" description="Helical" evidence="7">
    <location>
        <begin position="169"/>
        <end position="194"/>
    </location>
</feature>
<dbReference type="CDD" id="cd06261">
    <property type="entry name" value="TM_PBP2"/>
    <property type="match status" value="1"/>
</dbReference>
<protein>
    <submittedName>
        <fullName evidence="9">ABC-type sugar transport system, permease component</fullName>
    </submittedName>
</protein>
<sequence>MNNRSGTNKTAAFDSRKISLKSLTPYIFIGPALIALIMLVIYPLCYGVFISFFKTNLSNKWDFVALKNYISIFSDKTFISQIWVTLKFTFLVVAAHFVIGVLLGMVLNQKKAGITFFRAVLVLPWLFPEVVVALIFKWIMNPLYGLVNNYLLDAGLINDHISWLGDTRFAFIAVVLVCIWKGYPLVMVNVLAGLQSVSEDIYEAAKMDGANKVQTFFRIVLPSIKPVLTTTLVLDTVWWFKHYTIVYLLTKGGPGSDTSIISIEIYKQAFEYFNFGKAAAMSVIVFFICLVISKLYRRFLDNEE</sequence>
<keyword evidence="9" id="KW-0762">Sugar transport</keyword>
<keyword evidence="5 7" id="KW-1133">Transmembrane helix</keyword>
<keyword evidence="10" id="KW-1185">Reference proteome</keyword>
<reference evidence="9 10" key="1">
    <citation type="journal article" date="2013" name="Genome Announc.">
        <title>Draft Genome Sequence of the Cellulolytic, Mesophilic, Anaerobic Bacterium Clostridium termitidis Strain CT1112 (DSM 5398).</title>
        <authorList>
            <person name="Lal S."/>
            <person name="Ramachandran U."/>
            <person name="Zhang X."/>
            <person name="Munir R."/>
            <person name="Sparling R."/>
            <person name="Levin D.B."/>
        </authorList>
    </citation>
    <scope>NUCLEOTIDE SEQUENCE [LARGE SCALE GENOMIC DNA]</scope>
    <source>
        <strain evidence="9 10">CT1112</strain>
    </source>
</reference>
<dbReference type="eggNOG" id="COG1175">
    <property type="taxonomic scope" value="Bacteria"/>
</dbReference>
<dbReference type="InterPro" id="IPR035906">
    <property type="entry name" value="MetI-like_sf"/>
</dbReference>
<evidence type="ECO:0000256" key="2">
    <source>
        <dbReference type="ARBA" id="ARBA00022448"/>
    </source>
</evidence>
<name>S0FGY0_RUMCE</name>
<dbReference type="AlphaFoldDB" id="S0FGY0"/>
<dbReference type="Proteomes" id="UP000014155">
    <property type="component" value="Unassembled WGS sequence"/>
</dbReference>
<keyword evidence="3" id="KW-1003">Cell membrane</keyword>
<dbReference type="SUPFAM" id="SSF161098">
    <property type="entry name" value="MetI-like"/>
    <property type="match status" value="1"/>
</dbReference>
<comment type="caution">
    <text evidence="9">The sequence shown here is derived from an EMBL/GenBank/DDBJ whole genome shotgun (WGS) entry which is preliminary data.</text>
</comment>
<dbReference type="GO" id="GO:0005886">
    <property type="term" value="C:plasma membrane"/>
    <property type="evidence" value="ECO:0007669"/>
    <property type="project" value="UniProtKB-SubCell"/>
</dbReference>
<dbReference type="InterPro" id="IPR000515">
    <property type="entry name" value="MetI-like"/>
</dbReference>
<evidence type="ECO:0000313" key="9">
    <source>
        <dbReference type="EMBL" id="EMS69046.1"/>
    </source>
</evidence>
<dbReference type="PANTHER" id="PTHR30193:SF37">
    <property type="entry name" value="INNER MEMBRANE ABC TRANSPORTER PERMEASE PROTEIN YCJO"/>
    <property type="match status" value="1"/>
</dbReference>
<dbReference type="RefSeq" id="WP_004631213.1">
    <property type="nucleotide sequence ID" value="NZ_AORV01000078.1"/>
</dbReference>
<comment type="subcellular location">
    <subcellularLocation>
        <location evidence="1 7">Cell membrane</location>
        <topology evidence="1 7">Multi-pass membrane protein</topology>
    </subcellularLocation>
</comment>
<evidence type="ECO:0000259" key="8">
    <source>
        <dbReference type="PROSITE" id="PS50928"/>
    </source>
</evidence>
<gene>
    <name evidence="9" type="ORF">CTER_5403</name>
</gene>
<evidence type="ECO:0000256" key="4">
    <source>
        <dbReference type="ARBA" id="ARBA00022692"/>
    </source>
</evidence>
<evidence type="ECO:0000256" key="3">
    <source>
        <dbReference type="ARBA" id="ARBA00022475"/>
    </source>
</evidence>
<keyword evidence="6 7" id="KW-0472">Membrane</keyword>
<accession>S0FGY0</accession>
<feature type="transmembrane region" description="Helical" evidence="7">
    <location>
        <begin position="278"/>
        <end position="296"/>
    </location>
</feature>
<feature type="transmembrane region" description="Helical" evidence="7">
    <location>
        <begin position="88"/>
        <end position="107"/>
    </location>
</feature>